<dbReference type="SUPFAM" id="SSF53901">
    <property type="entry name" value="Thiolase-like"/>
    <property type="match status" value="2"/>
</dbReference>
<dbReference type="OrthoDB" id="9790314at2"/>
<dbReference type="EMBL" id="VOBQ01000008">
    <property type="protein sequence ID" value="TWO71342.1"/>
    <property type="molecule type" value="Genomic_DNA"/>
</dbReference>
<accession>A0A562ZRX7</accession>
<dbReference type="PANTHER" id="PTHR42870">
    <property type="entry name" value="ACETYL-COA C-ACETYLTRANSFERASE"/>
    <property type="match status" value="1"/>
</dbReference>
<protein>
    <submittedName>
        <fullName evidence="2">Thiolase</fullName>
    </submittedName>
</protein>
<dbReference type="InterPro" id="IPR002155">
    <property type="entry name" value="Thiolase"/>
</dbReference>
<feature type="domain" description="Thiolase C-terminal" evidence="1">
    <location>
        <begin position="242"/>
        <end position="385"/>
    </location>
</feature>
<dbReference type="PIRSF" id="PIRSF000429">
    <property type="entry name" value="Ac-CoA_Ac_transf"/>
    <property type="match status" value="1"/>
</dbReference>
<evidence type="ECO:0000259" key="1">
    <source>
        <dbReference type="Pfam" id="PF22691"/>
    </source>
</evidence>
<dbReference type="GO" id="GO:0003988">
    <property type="term" value="F:acetyl-CoA C-acyltransferase activity"/>
    <property type="evidence" value="ECO:0007669"/>
    <property type="project" value="UniProtKB-ARBA"/>
</dbReference>
<evidence type="ECO:0000313" key="3">
    <source>
        <dbReference type="Proteomes" id="UP000318199"/>
    </source>
</evidence>
<dbReference type="Proteomes" id="UP000318199">
    <property type="component" value="Unassembled WGS sequence"/>
</dbReference>
<dbReference type="AlphaFoldDB" id="A0A562ZRX7"/>
<dbReference type="NCBIfam" id="NF004811">
    <property type="entry name" value="PRK06158.1"/>
    <property type="match status" value="1"/>
</dbReference>
<dbReference type="RefSeq" id="WP_145892954.1">
    <property type="nucleotide sequence ID" value="NZ_VOBQ01000008.1"/>
</dbReference>
<dbReference type="CDD" id="cd00829">
    <property type="entry name" value="SCP-x_thiolase"/>
    <property type="match status" value="1"/>
</dbReference>
<comment type="caution">
    <text evidence="2">The sequence shown here is derived from an EMBL/GenBank/DDBJ whole genome shotgun (WGS) entry which is preliminary data.</text>
</comment>
<sequence length="389" mass="39991">MSGGAKHGLRGQAAFVGAALAGLGEAPGRSSEDIAVEASVKALAEAGLTTRHVDAVFGSLPGNANPLSALLIAEMLGIQPKFTDNNRTGGSTFLSYTLMAALALQEGLCETALIFYGSNQRTASGKLVSSVKPFAYEAPYAPIFPATSYALAASRHMHQYGTTREQLAAVAVAARAWANLNPEAFMRGPLSVAEVLASRMVSSPLTVRDCCLVTDGGAALVMTTAPRARDLPRKPVYLLGAAAATTHMNIVAMADLTQTAAVDSGRRAFEMAGLAPRDMDVIELYDAFTINTILFLEDLGFCKKGEGGAFVASGAIAPGGALPVNTNGGGLSCVHPGMYGMFTLVEAVQQLRGAAGARQVAGAELALCHGNGGVLSSQVTNILGTEATL</sequence>
<dbReference type="Gene3D" id="3.40.47.10">
    <property type="match status" value="1"/>
</dbReference>
<dbReference type="InterPro" id="IPR055140">
    <property type="entry name" value="Thiolase_C_2"/>
</dbReference>
<dbReference type="InterPro" id="IPR016039">
    <property type="entry name" value="Thiolase-like"/>
</dbReference>
<gene>
    <name evidence="2" type="ORF">FN976_10480</name>
</gene>
<dbReference type="PANTHER" id="PTHR42870:SF1">
    <property type="entry name" value="NON-SPECIFIC LIPID-TRANSFER PROTEIN-LIKE 2"/>
    <property type="match status" value="1"/>
</dbReference>
<dbReference type="Pfam" id="PF22691">
    <property type="entry name" value="Thiolase_C_1"/>
    <property type="match status" value="1"/>
</dbReference>
<proteinExistence type="predicted"/>
<reference evidence="2 3" key="1">
    <citation type="submission" date="2019-07" db="EMBL/GenBank/DDBJ databases">
        <title>Caenimonas sedimenti sp. nov., isolated from activated sludge.</title>
        <authorList>
            <person name="Xu J."/>
        </authorList>
    </citation>
    <scope>NUCLEOTIDE SEQUENCE [LARGE SCALE GENOMIC DNA]</scope>
    <source>
        <strain evidence="2 3">HX-9-20</strain>
    </source>
</reference>
<keyword evidence="3" id="KW-1185">Reference proteome</keyword>
<organism evidence="2 3">
    <name type="scientific">Caenimonas sedimenti</name>
    <dbReference type="NCBI Taxonomy" id="2596921"/>
    <lineage>
        <taxon>Bacteria</taxon>
        <taxon>Pseudomonadati</taxon>
        <taxon>Pseudomonadota</taxon>
        <taxon>Betaproteobacteria</taxon>
        <taxon>Burkholderiales</taxon>
        <taxon>Comamonadaceae</taxon>
        <taxon>Caenimonas</taxon>
    </lineage>
</organism>
<evidence type="ECO:0000313" key="2">
    <source>
        <dbReference type="EMBL" id="TWO71342.1"/>
    </source>
</evidence>
<name>A0A562ZRX7_9BURK</name>